<gene>
    <name evidence="1" type="ORF">PC117_g25524</name>
</gene>
<accession>A0A8T1AS04</accession>
<proteinExistence type="predicted"/>
<dbReference type="Proteomes" id="UP000736787">
    <property type="component" value="Unassembled WGS sequence"/>
</dbReference>
<sequence length="63" mass="7064">MFLRQQRLNSSGMASKHASKKVVMACRLRNTEGIRQSANVGSVLERDKFDGMVEVVAEFLHQA</sequence>
<dbReference type="AlphaFoldDB" id="A0A8T1AS04"/>
<comment type="caution">
    <text evidence="1">The sequence shown here is derived from an EMBL/GenBank/DDBJ whole genome shotgun (WGS) entry which is preliminary data.</text>
</comment>
<dbReference type="EMBL" id="RCMK01002007">
    <property type="protein sequence ID" value="KAG2885756.1"/>
    <property type="molecule type" value="Genomic_DNA"/>
</dbReference>
<evidence type="ECO:0000313" key="1">
    <source>
        <dbReference type="EMBL" id="KAG2885756.1"/>
    </source>
</evidence>
<name>A0A8T1AS04_9STRA</name>
<evidence type="ECO:0000313" key="2">
    <source>
        <dbReference type="Proteomes" id="UP000736787"/>
    </source>
</evidence>
<reference evidence="1" key="1">
    <citation type="submission" date="2018-10" db="EMBL/GenBank/DDBJ databases">
        <title>Effector identification in a new, highly contiguous assembly of the strawberry crown rot pathogen Phytophthora cactorum.</title>
        <authorList>
            <person name="Armitage A.D."/>
            <person name="Nellist C.F."/>
            <person name="Bates H."/>
            <person name="Vickerstaff R.J."/>
            <person name="Harrison R.J."/>
        </authorList>
    </citation>
    <scope>NUCLEOTIDE SEQUENCE</scope>
    <source>
        <strain evidence="1">4040</strain>
    </source>
</reference>
<organism evidence="1 2">
    <name type="scientific">Phytophthora cactorum</name>
    <dbReference type="NCBI Taxonomy" id="29920"/>
    <lineage>
        <taxon>Eukaryota</taxon>
        <taxon>Sar</taxon>
        <taxon>Stramenopiles</taxon>
        <taxon>Oomycota</taxon>
        <taxon>Peronosporomycetes</taxon>
        <taxon>Peronosporales</taxon>
        <taxon>Peronosporaceae</taxon>
        <taxon>Phytophthora</taxon>
    </lineage>
</organism>
<protein>
    <submittedName>
        <fullName evidence="1">Uncharacterized protein</fullName>
    </submittedName>
</protein>